<reference evidence="2 3" key="1">
    <citation type="submission" date="2014-11" db="EMBL/GenBank/DDBJ databases">
        <authorList>
            <person name="Wibberg Daniel"/>
        </authorList>
    </citation>
    <scope>NUCLEOTIDE SEQUENCE [LARGE SCALE GENOMIC DNA]</scope>
    <source>
        <strain evidence="2">Rhizoctonia solani AG1-IB 7/3/14</strain>
    </source>
</reference>
<feature type="chain" id="PRO_5002127300" evidence="1">
    <location>
        <begin position="21"/>
        <end position="220"/>
    </location>
</feature>
<feature type="signal peptide" evidence="1">
    <location>
        <begin position="1"/>
        <end position="20"/>
    </location>
</feature>
<evidence type="ECO:0000313" key="3">
    <source>
        <dbReference type="Proteomes" id="UP000059188"/>
    </source>
</evidence>
<dbReference type="AlphaFoldDB" id="A0A0B7FHP5"/>
<sequence>MRTDLLILLALTLVLPVLYAAPAREALLQECRSGGSASCTFLSPKLAGVYSQRALLGNPFSNCLSTQRVKHTLSGSTTITDSWSVSPELSTEWKLGIPTAELAVITTISQSRAVTVTQSIEFDIPPNMQTALIAVAKFQGLSGKMLLKYSNHTSVNISNTFYFQYNEEPVVFQRLDLSCDEDWPAWEIDKPAANSGTLATHNSTRTLWGIVACLIWALWI</sequence>
<dbReference type="OrthoDB" id="3020627at2759"/>
<keyword evidence="3" id="KW-1185">Reference proteome</keyword>
<dbReference type="EMBL" id="LN679101">
    <property type="protein sequence ID" value="CEL55687.1"/>
    <property type="molecule type" value="Genomic_DNA"/>
</dbReference>
<protein>
    <submittedName>
        <fullName evidence="2">Uncharacterized protein</fullName>
    </submittedName>
</protein>
<gene>
    <name evidence="2" type="ORF">RSOLAG1IB_01699</name>
</gene>
<accession>A0A0B7FHP5</accession>
<organism evidence="2 3">
    <name type="scientific">Thanatephorus cucumeris (strain AG1-IB / isolate 7/3/14)</name>
    <name type="common">Lettuce bottom rot fungus</name>
    <name type="synonym">Rhizoctonia solani</name>
    <dbReference type="NCBI Taxonomy" id="1108050"/>
    <lineage>
        <taxon>Eukaryota</taxon>
        <taxon>Fungi</taxon>
        <taxon>Dikarya</taxon>
        <taxon>Basidiomycota</taxon>
        <taxon>Agaricomycotina</taxon>
        <taxon>Agaricomycetes</taxon>
        <taxon>Cantharellales</taxon>
        <taxon>Ceratobasidiaceae</taxon>
        <taxon>Rhizoctonia</taxon>
        <taxon>Rhizoctonia solani AG-1</taxon>
    </lineage>
</organism>
<name>A0A0B7FHP5_THACB</name>
<keyword evidence="1" id="KW-0732">Signal</keyword>
<dbReference type="Proteomes" id="UP000059188">
    <property type="component" value="Unassembled WGS sequence"/>
</dbReference>
<evidence type="ECO:0000313" key="2">
    <source>
        <dbReference type="EMBL" id="CEL55687.1"/>
    </source>
</evidence>
<proteinExistence type="predicted"/>
<evidence type="ECO:0000256" key="1">
    <source>
        <dbReference type="SAM" id="SignalP"/>
    </source>
</evidence>